<sequence>MDPDPAPPNPRHSRKRTNPGHAPEKVRAVPGPQREVLDSAIETARAAQQSNLNLAADVDALRGALAAAQATAVEQGRVLSSLQDELNSKHQIILEMQHHEGQMEAQFLADQNKLGQMEALFTADREHLASMFQQQNELVNKFTEAQKLLMQRNEDVDRLQRELVIKSDEAIQLRAHSQLQALNTSKKQVPPRRKTRASMGAIVNTGARTIEIPLDPIPMAEVPEPSTESTSQPLLSATPRLAEVFDGDIDKLDKVLNDFAQLCLGRDAVVTVTPKKGTTAKKKSGSAKKKQDKPFMINYVHRRLRHFTCMKFEVEAVGDFEHHNPASEASVSACEAGEDPPDELFQWDFSPGYLQCRWNKLMIKKIVDTLLAEHEEDQEDFIEVGANRVFMENAMKDKLATWRGSWHKFQPRFSSATQHVETSAEAHARAVQATTWRGSWHKFQPRFSSATQHVETSAEAHARAVQAKEQHQLEMRSLALKTRKLEDRIETSTHTIQLKILAGTARDVETWKRMRDMVGHLGIWGMSSEEEADVMLDGQLVRIYKVKVCIWREPSIADYLRFVDAQTALNKKNQPGPKPAPRVRNPQHGFGKAAAPPGLPRSKPLQQYMARYQDTRLYRDPEHPEGSRAMESSHSTGSPTFPTGPYFDGFIKNKLGVFGAHYGDPNFLLDIPPPSEATAPDGYKFNDGDFRRPLWINPKFPYLVLLPRFSPFNGPLFSRLNVNEKTVPIVEVTVPGSSFGQFNIRWGLDQKVVDSWLYLESLLRLTLRTMMDLYGSRPGEAVYTFLSPISYCYTERNATSHSNAVKIALRSRDAFLPLMAEITVMFILLDARDTQDWRRRLMDRTKLTWQWIVDLEQSAVGNMHIDRLGGIMDLTLRKTHMDHHLPRHARWLLPHLLGRHRVPLYFFYGNDLPLKEPIPDALINLGFVPTQNELDYLNGLDGEVVFQPMAKVQQSEMPSAPPPASTPFPAVERDSGQKPGEDVHAFLERRRLHNEKRAQHESFDARKARLAREQHASGGSAPGKKGARVFIWEEDGGFFIRRACNRTDAA</sequence>
<evidence type="ECO:0000313" key="3">
    <source>
        <dbReference type="Proteomes" id="UP001362999"/>
    </source>
</evidence>
<gene>
    <name evidence="2" type="ORF">R3P38DRAFT_3168526</name>
</gene>
<reference evidence="2 3" key="1">
    <citation type="journal article" date="2024" name="J Genomics">
        <title>Draft genome sequencing and assembly of Favolaschia claudopus CIRM-BRFM 2984 isolated from oak limbs.</title>
        <authorList>
            <person name="Navarro D."/>
            <person name="Drula E."/>
            <person name="Chaduli D."/>
            <person name="Cazenave R."/>
            <person name="Ahrendt S."/>
            <person name="Wang J."/>
            <person name="Lipzen A."/>
            <person name="Daum C."/>
            <person name="Barry K."/>
            <person name="Grigoriev I.V."/>
            <person name="Favel A."/>
            <person name="Rosso M.N."/>
            <person name="Martin F."/>
        </authorList>
    </citation>
    <scope>NUCLEOTIDE SEQUENCE [LARGE SCALE GENOMIC DNA]</scope>
    <source>
        <strain evidence="2 3">CIRM-BRFM 2984</strain>
    </source>
</reference>
<feature type="compositionally biased region" description="Basic and acidic residues" evidence="1">
    <location>
        <begin position="994"/>
        <end position="1015"/>
    </location>
</feature>
<feature type="region of interest" description="Disordered" evidence="1">
    <location>
        <begin position="570"/>
        <end position="604"/>
    </location>
</feature>
<evidence type="ECO:0000256" key="1">
    <source>
        <dbReference type="SAM" id="MobiDB-lite"/>
    </source>
</evidence>
<evidence type="ECO:0000313" key="2">
    <source>
        <dbReference type="EMBL" id="KAK7057044.1"/>
    </source>
</evidence>
<feature type="compositionally biased region" description="Basic and acidic residues" evidence="1">
    <location>
        <begin position="619"/>
        <end position="628"/>
    </location>
</feature>
<feature type="region of interest" description="Disordered" evidence="1">
    <location>
        <begin position="619"/>
        <end position="638"/>
    </location>
</feature>
<organism evidence="2 3">
    <name type="scientific">Favolaschia claudopus</name>
    <dbReference type="NCBI Taxonomy" id="2862362"/>
    <lineage>
        <taxon>Eukaryota</taxon>
        <taxon>Fungi</taxon>
        <taxon>Dikarya</taxon>
        <taxon>Basidiomycota</taxon>
        <taxon>Agaricomycotina</taxon>
        <taxon>Agaricomycetes</taxon>
        <taxon>Agaricomycetidae</taxon>
        <taxon>Agaricales</taxon>
        <taxon>Marasmiineae</taxon>
        <taxon>Mycenaceae</taxon>
        <taxon>Favolaschia</taxon>
    </lineage>
</organism>
<feature type="region of interest" description="Disordered" evidence="1">
    <location>
        <begin position="1"/>
        <end position="32"/>
    </location>
</feature>
<dbReference type="EMBL" id="JAWWNJ010000004">
    <property type="protein sequence ID" value="KAK7057044.1"/>
    <property type="molecule type" value="Genomic_DNA"/>
</dbReference>
<accession>A0AAW0DZX9</accession>
<name>A0AAW0DZX9_9AGAR</name>
<comment type="caution">
    <text evidence="2">The sequence shown here is derived from an EMBL/GenBank/DDBJ whole genome shotgun (WGS) entry which is preliminary data.</text>
</comment>
<dbReference type="AlphaFoldDB" id="A0AAW0DZX9"/>
<feature type="compositionally biased region" description="Basic and acidic residues" evidence="1">
    <location>
        <begin position="971"/>
        <end position="980"/>
    </location>
</feature>
<feature type="region of interest" description="Disordered" evidence="1">
    <location>
        <begin position="953"/>
        <end position="980"/>
    </location>
</feature>
<keyword evidence="3" id="KW-1185">Reference proteome</keyword>
<feature type="region of interest" description="Disordered" evidence="1">
    <location>
        <begin position="994"/>
        <end position="1026"/>
    </location>
</feature>
<dbReference type="Proteomes" id="UP001362999">
    <property type="component" value="Unassembled WGS sequence"/>
</dbReference>
<feature type="compositionally biased region" description="Pro residues" evidence="1">
    <location>
        <begin position="1"/>
        <end position="10"/>
    </location>
</feature>
<proteinExistence type="predicted"/>
<protein>
    <submittedName>
        <fullName evidence="2">Uncharacterized protein</fullName>
    </submittedName>
</protein>